<dbReference type="Proteomes" id="UP000481153">
    <property type="component" value="Unassembled WGS sequence"/>
</dbReference>
<dbReference type="PROSITE" id="PS00108">
    <property type="entry name" value="PROTEIN_KINASE_ST"/>
    <property type="match status" value="1"/>
</dbReference>
<feature type="compositionally biased region" description="Polar residues" evidence="7">
    <location>
        <begin position="547"/>
        <end position="556"/>
    </location>
</feature>
<dbReference type="VEuPathDB" id="FungiDB:AeMF1_018623"/>
<evidence type="ECO:0000256" key="1">
    <source>
        <dbReference type="ARBA" id="ARBA00022527"/>
    </source>
</evidence>
<feature type="compositionally biased region" description="Polar residues" evidence="7">
    <location>
        <begin position="516"/>
        <end position="535"/>
    </location>
</feature>
<evidence type="ECO:0000259" key="8">
    <source>
        <dbReference type="PROSITE" id="PS50011"/>
    </source>
</evidence>
<keyword evidence="11" id="KW-1185">Reference proteome</keyword>
<evidence type="ECO:0000256" key="4">
    <source>
        <dbReference type="ARBA" id="ARBA00022777"/>
    </source>
</evidence>
<dbReference type="InterPro" id="IPR008271">
    <property type="entry name" value="Ser/Thr_kinase_AS"/>
</dbReference>
<dbReference type="InterPro" id="IPR017441">
    <property type="entry name" value="Protein_kinase_ATP_BS"/>
</dbReference>
<evidence type="ECO:0000256" key="2">
    <source>
        <dbReference type="ARBA" id="ARBA00022679"/>
    </source>
</evidence>
<sequence length="786" mass="84772">MASHKHDPDAAIDSQGQVLGDYVLGKTIGRGTFGKVKIGMHLSTGEKVAVKILEKCRILEIADAERVAREIKILKRNFHSNVIQLYQVIDTSEAIYLVMEYIDGGEMFEYIVKHHRIREKEAVYMFLQIVEALDYLHQNDVTHRDLKPENLLLQSSNGSVIVVKVVDFGLSNTHDNGRLLQTACGSPCYAAPEMIEGRLYIGPKADIWSLGVVLFAMVCGYLPFEDNNTSVLYKKILSGQYKAPNYISPAVQDLIRRILETDPDKRYTLADIRNHAWCKTLDVPLPLNTFASRGEKAINQQALSKLEELGLKREYVIEAIQKGVHTAFSAAYYLMLNKVNRPVEPKVYRRRYSAYNQPKKNTNNIQAAMDEAVKATGKPAEPPVATTEIPPKQEPTPVVATAKATVDTPKQPPPPKKDVPSTPQADARVVTEQTTQTKQLDPMVVKQPNLAESPQISTNEHIGLGAPTATVKTQVVQAASIQPAKAIDGPDAATIAPTAADAQSPSAIPSRANEVQGYSASASKATEIQGATSAAPSKDSEVLAATPTATKANDTSGVGRPQGAAFNMEPIVPGASSKPPSGRGGRHIVEPTNPSTTTPSTTIQPVPPTDSKDVKPKSRATITMCNVLEPLAHPPQQLTIAAQAKNLMPFNSNAPPTKPQTGSVVAKKRAARQGSLITPDVVESSDNDLEMMKVLVNRESYGTSAIREEPLLGGDSTIRLDTSESTLLPNASSVLKVIKASSSRSSPHDESRKLSSGRLSVDSVPIDLSSTSSGLDVTIGPTLPSR</sequence>
<name>A0A6G0WCY2_9STRA</name>
<dbReference type="PROSITE" id="PS00107">
    <property type="entry name" value="PROTEIN_KINASE_ATP"/>
    <property type="match status" value="1"/>
</dbReference>
<dbReference type="PANTHER" id="PTHR24346">
    <property type="entry name" value="MAP/MICROTUBULE AFFINITY-REGULATING KINASE"/>
    <property type="match status" value="1"/>
</dbReference>
<feature type="region of interest" description="Disordered" evidence="7">
    <location>
        <begin position="497"/>
        <end position="616"/>
    </location>
</feature>
<dbReference type="SUPFAM" id="SSF56112">
    <property type="entry name" value="Protein kinase-like (PK-like)"/>
    <property type="match status" value="1"/>
</dbReference>
<dbReference type="GO" id="GO:0035556">
    <property type="term" value="P:intracellular signal transduction"/>
    <property type="evidence" value="ECO:0007669"/>
    <property type="project" value="TreeGrafter"/>
</dbReference>
<dbReference type="EMBL" id="VJMJ01000269">
    <property type="protein sequence ID" value="KAF0724509.1"/>
    <property type="molecule type" value="Genomic_DNA"/>
</dbReference>
<keyword evidence="2" id="KW-0808">Transferase</keyword>
<evidence type="ECO:0000259" key="9">
    <source>
        <dbReference type="PROSITE" id="PS50030"/>
    </source>
</evidence>
<keyword evidence="3 6" id="KW-0547">Nucleotide-binding</keyword>
<dbReference type="InterPro" id="IPR011009">
    <property type="entry name" value="Kinase-like_dom_sf"/>
</dbReference>
<evidence type="ECO:0000313" key="10">
    <source>
        <dbReference type="EMBL" id="KAF0724509.1"/>
    </source>
</evidence>
<dbReference type="Pfam" id="PF00069">
    <property type="entry name" value="Pkinase"/>
    <property type="match status" value="1"/>
</dbReference>
<organism evidence="10 11">
    <name type="scientific">Aphanomyces euteiches</name>
    <dbReference type="NCBI Taxonomy" id="100861"/>
    <lineage>
        <taxon>Eukaryota</taxon>
        <taxon>Sar</taxon>
        <taxon>Stramenopiles</taxon>
        <taxon>Oomycota</taxon>
        <taxon>Saprolegniomycetes</taxon>
        <taxon>Saprolegniales</taxon>
        <taxon>Verrucalvaceae</taxon>
        <taxon>Aphanomyces</taxon>
    </lineage>
</organism>
<dbReference type="SMART" id="SM00220">
    <property type="entry name" value="S_TKc"/>
    <property type="match status" value="1"/>
</dbReference>
<evidence type="ECO:0000256" key="6">
    <source>
        <dbReference type="PROSITE-ProRule" id="PRU10141"/>
    </source>
</evidence>
<comment type="caution">
    <text evidence="10">The sequence shown here is derived from an EMBL/GenBank/DDBJ whole genome shotgun (WGS) entry which is preliminary data.</text>
</comment>
<feature type="binding site" evidence="6">
    <location>
        <position position="51"/>
    </location>
    <ligand>
        <name>ATP</name>
        <dbReference type="ChEBI" id="CHEBI:30616"/>
    </ligand>
</feature>
<dbReference type="PROSITE" id="PS50030">
    <property type="entry name" value="UBA"/>
    <property type="match status" value="1"/>
</dbReference>
<dbReference type="Gene3D" id="1.10.510.10">
    <property type="entry name" value="Transferase(Phosphotransferase) domain 1"/>
    <property type="match status" value="1"/>
</dbReference>
<evidence type="ECO:0000256" key="5">
    <source>
        <dbReference type="ARBA" id="ARBA00022840"/>
    </source>
</evidence>
<feature type="compositionally biased region" description="Low complexity" evidence="7">
    <location>
        <begin position="591"/>
        <end position="604"/>
    </location>
</feature>
<evidence type="ECO:0000313" key="11">
    <source>
        <dbReference type="Proteomes" id="UP000481153"/>
    </source>
</evidence>
<dbReference type="AlphaFoldDB" id="A0A6G0WCY2"/>
<reference evidence="10 11" key="1">
    <citation type="submission" date="2019-07" db="EMBL/GenBank/DDBJ databases">
        <title>Genomics analysis of Aphanomyces spp. identifies a new class of oomycete effector associated with host adaptation.</title>
        <authorList>
            <person name="Gaulin E."/>
        </authorList>
    </citation>
    <scope>NUCLEOTIDE SEQUENCE [LARGE SCALE GENOMIC DNA]</scope>
    <source>
        <strain evidence="10 11">ATCC 201684</strain>
    </source>
</reference>
<feature type="region of interest" description="Disordered" evidence="7">
    <location>
        <begin position="377"/>
        <end position="436"/>
    </location>
</feature>
<evidence type="ECO:0008006" key="12">
    <source>
        <dbReference type="Google" id="ProtNLM"/>
    </source>
</evidence>
<protein>
    <recommendedName>
        <fullName evidence="12">Protein kinase domain-containing protein</fullName>
    </recommendedName>
</protein>
<feature type="region of interest" description="Disordered" evidence="7">
    <location>
        <begin position="739"/>
        <end position="786"/>
    </location>
</feature>
<gene>
    <name evidence="10" type="ORF">Ae201684_016803</name>
</gene>
<keyword evidence="1" id="KW-0723">Serine/threonine-protein kinase</keyword>
<dbReference type="GO" id="GO:0005524">
    <property type="term" value="F:ATP binding"/>
    <property type="evidence" value="ECO:0007669"/>
    <property type="project" value="UniProtKB-UniRule"/>
</dbReference>
<dbReference type="InterPro" id="IPR000719">
    <property type="entry name" value="Prot_kinase_dom"/>
</dbReference>
<evidence type="ECO:0000256" key="7">
    <source>
        <dbReference type="SAM" id="MobiDB-lite"/>
    </source>
</evidence>
<dbReference type="GO" id="GO:0004674">
    <property type="term" value="F:protein serine/threonine kinase activity"/>
    <property type="evidence" value="ECO:0007669"/>
    <property type="project" value="UniProtKB-KW"/>
</dbReference>
<proteinExistence type="predicted"/>
<dbReference type="GO" id="GO:0005737">
    <property type="term" value="C:cytoplasm"/>
    <property type="evidence" value="ECO:0007669"/>
    <property type="project" value="TreeGrafter"/>
</dbReference>
<feature type="domain" description="Protein kinase" evidence="8">
    <location>
        <begin position="22"/>
        <end position="278"/>
    </location>
</feature>
<dbReference type="FunFam" id="3.30.200.20:FF:000003">
    <property type="entry name" value="Non-specific serine/threonine protein kinase"/>
    <property type="match status" value="1"/>
</dbReference>
<accession>A0A6G0WCY2</accession>
<keyword evidence="4" id="KW-0418">Kinase</keyword>
<dbReference type="PANTHER" id="PTHR24346:SF82">
    <property type="entry name" value="KP78A-RELATED"/>
    <property type="match status" value="1"/>
</dbReference>
<dbReference type="InterPro" id="IPR015940">
    <property type="entry name" value="UBA"/>
</dbReference>
<dbReference type="CDD" id="cd14003">
    <property type="entry name" value="STKc_AMPK-like"/>
    <property type="match status" value="1"/>
</dbReference>
<dbReference type="PROSITE" id="PS50011">
    <property type="entry name" value="PROTEIN_KINASE_DOM"/>
    <property type="match status" value="1"/>
</dbReference>
<feature type="domain" description="UBA" evidence="9">
    <location>
        <begin position="297"/>
        <end position="337"/>
    </location>
</feature>
<keyword evidence="5 6" id="KW-0067">ATP-binding</keyword>
<dbReference type="FunFam" id="1.10.510.10:FF:000571">
    <property type="entry name" value="Maternal embryonic leucine zipper kinase"/>
    <property type="match status" value="1"/>
</dbReference>
<evidence type="ECO:0000256" key="3">
    <source>
        <dbReference type="ARBA" id="ARBA00022741"/>
    </source>
</evidence>